<keyword evidence="5" id="KW-1185">Reference proteome</keyword>
<name>A0ABU1T3N6_9ACTO</name>
<evidence type="ECO:0000259" key="3">
    <source>
        <dbReference type="Pfam" id="PF00085"/>
    </source>
</evidence>
<dbReference type="Proteomes" id="UP001266099">
    <property type="component" value="Unassembled WGS sequence"/>
</dbReference>
<gene>
    <name evidence="4" type="ORF">J2S36_001536</name>
</gene>
<evidence type="ECO:0000313" key="4">
    <source>
        <dbReference type="EMBL" id="MDR6939993.1"/>
    </source>
</evidence>
<dbReference type="RefSeq" id="WP_309957118.1">
    <property type="nucleotide sequence ID" value="NZ_JAVDUJ010000001.1"/>
</dbReference>
<reference evidence="4 5" key="1">
    <citation type="submission" date="2023-07" db="EMBL/GenBank/DDBJ databases">
        <title>Sequencing the genomes of 1000 actinobacteria strains.</title>
        <authorList>
            <person name="Klenk H.-P."/>
        </authorList>
    </citation>
    <scope>NUCLEOTIDE SEQUENCE [LARGE SCALE GENOMIC DNA]</scope>
    <source>
        <strain evidence="4 5">DSM 15539</strain>
    </source>
</reference>
<dbReference type="Pfam" id="PF14561">
    <property type="entry name" value="TPR_20"/>
    <property type="match status" value="1"/>
</dbReference>
<organism evidence="4 5">
    <name type="scientific">Arcanobacterium hippocoleae</name>
    <dbReference type="NCBI Taxonomy" id="149017"/>
    <lineage>
        <taxon>Bacteria</taxon>
        <taxon>Bacillati</taxon>
        <taxon>Actinomycetota</taxon>
        <taxon>Actinomycetes</taxon>
        <taxon>Actinomycetales</taxon>
        <taxon>Actinomycetaceae</taxon>
        <taxon>Arcanobacterium</taxon>
    </lineage>
</organism>
<accession>A0ABU1T3N6</accession>
<evidence type="ECO:0000256" key="2">
    <source>
        <dbReference type="ARBA" id="ARBA00023284"/>
    </source>
</evidence>
<proteinExistence type="inferred from homology"/>
<protein>
    <submittedName>
        <fullName evidence="4">Thioredoxin</fullName>
    </submittedName>
</protein>
<dbReference type="InterPro" id="IPR011990">
    <property type="entry name" value="TPR-like_helical_dom_sf"/>
</dbReference>
<dbReference type="Gene3D" id="1.25.40.10">
    <property type="entry name" value="Tetratricopeptide repeat domain"/>
    <property type="match status" value="1"/>
</dbReference>
<dbReference type="SUPFAM" id="SSF52833">
    <property type="entry name" value="Thioredoxin-like"/>
    <property type="match status" value="1"/>
</dbReference>
<dbReference type="PANTHER" id="PTHR45663:SF11">
    <property type="entry name" value="GEO12009P1"/>
    <property type="match status" value="1"/>
</dbReference>
<dbReference type="Gene3D" id="3.40.30.10">
    <property type="entry name" value="Glutaredoxin"/>
    <property type="match status" value="1"/>
</dbReference>
<dbReference type="Pfam" id="PF00085">
    <property type="entry name" value="Thioredoxin"/>
    <property type="match status" value="1"/>
</dbReference>
<comment type="similarity">
    <text evidence="1">Belongs to the thioredoxin family.</text>
</comment>
<sequence>MNQQIPVNLSGVVDLGALAAANEIKQAHAQQDSAAAGSNVVSGSAVREITTQNLQETLLQSAQVPFVLVFHATQSENSAKLVAVFTDLVKQFQGRFGLATVSTDKQTQVAQAFGVTAVPAAIAVLQGQPIPLFQGLPQVAEITQTIEKLLAAAAQYGITGILSGGVERADAAAQVPPLPKHHQDGLDALDTGDLAGAYAAYSAALKENPADAEAQAALSQVELLQRIEELNPVRDPKVTKQILETAAAAELTDISAHLAAADLEMMHQREEAAFARLIDVIAATEGENRNLVRERLLALFATLEPGNELVKQARRALANVLF</sequence>
<dbReference type="EMBL" id="JAVDUJ010000001">
    <property type="protein sequence ID" value="MDR6939993.1"/>
    <property type="molecule type" value="Genomic_DNA"/>
</dbReference>
<feature type="domain" description="Thioredoxin" evidence="3">
    <location>
        <begin position="46"/>
        <end position="147"/>
    </location>
</feature>
<evidence type="ECO:0000256" key="1">
    <source>
        <dbReference type="ARBA" id="ARBA00008987"/>
    </source>
</evidence>
<comment type="caution">
    <text evidence="4">The sequence shown here is derived from an EMBL/GenBank/DDBJ whole genome shotgun (WGS) entry which is preliminary data.</text>
</comment>
<keyword evidence="2" id="KW-0676">Redox-active center</keyword>
<dbReference type="InterPro" id="IPR036249">
    <property type="entry name" value="Thioredoxin-like_sf"/>
</dbReference>
<evidence type="ECO:0000313" key="5">
    <source>
        <dbReference type="Proteomes" id="UP001266099"/>
    </source>
</evidence>
<dbReference type="InterPro" id="IPR013766">
    <property type="entry name" value="Thioredoxin_domain"/>
</dbReference>
<dbReference type="PANTHER" id="PTHR45663">
    <property type="entry name" value="GEO12009P1"/>
    <property type="match status" value="1"/>
</dbReference>